<dbReference type="SUPFAM" id="SSF46548">
    <property type="entry name" value="alpha-helical ferredoxin"/>
    <property type="match status" value="1"/>
</dbReference>
<feature type="binding site" evidence="8">
    <location>
        <position position="382"/>
    </location>
    <ligand>
        <name>[4Fe-4S] cluster</name>
        <dbReference type="ChEBI" id="CHEBI:49883"/>
        <label>1</label>
    </ligand>
</feature>
<dbReference type="InterPro" id="IPR026902">
    <property type="entry name" value="RnfC_N"/>
</dbReference>
<evidence type="ECO:0000256" key="8">
    <source>
        <dbReference type="HAMAP-Rule" id="MF_00461"/>
    </source>
</evidence>
<evidence type="ECO:0000256" key="1">
    <source>
        <dbReference type="ARBA" id="ARBA00022448"/>
    </source>
</evidence>
<feature type="domain" description="4Fe-4S ferredoxin-type" evidence="10">
    <location>
        <begin position="407"/>
        <end position="438"/>
    </location>
</feature>
<dbReference type="NCBIfam" id="TIGR01945">
    <property type="entry name" value="rnfC"/>
    <property type="match status" value="1"/>
</dbReference>
<dbReference type="AlphaFoldDB" id="A0A4V3WBU4"/>
<dbReference type="InterPro" id="IPR017900">
    <property type="entry name" value="4Fe4S_Fe_S_CS"/>
</dbReference>
<comment type="subunit">
    <text evidence="8">The complex is composed of six subunits: RnfA, RnfB, RnfC, RnfD, RnfE and RnfG.</text>
</comment>
<dbReference type="SUPFAM" id="SSF142019">
    <property type="entry name" value="Nqo1 FMN-binding domain-like"/>
    <property type="match status" value="1"/>
</dbReference>
<feature type="binding site" evidence="8">
    <location>
        <position position="428"/>
    </location>
    <ligand>
        <name>[4Fe-4S] cluster</name>
        <dbReference type="ChEBI" id="CHEBI:49883"/>
        <label>1</label>
    </ligand>
</feature>
<evidence type="ECO:0000256" key="4">
    <source>
        <dbReference type="ARBA" id="ARBA00022737"/>
    </source>
</evidence>
<dbReference type="InterPro" id="IPR019554">
    <property type="entry name" value="Soluble_ligand-bd"/>
</dbReference>
<evidence type="ECO:0000313" key="11">
    <source>
        <dbReference type="EMBL" id="THF64599.1"/>
    </source>
</evidence>
<feature type="binding site" evidence="8">
    <location>
        <position position="389"/>
    </location>
    <ligand>
        <name>[4Fe-4S] cluster</name>
        <dbReference type="ChEBI" id="CHEBI:49883"/>
        <label>2</label>
    </ligand>
</feature>
<keyword evidence="8" id="KW-1003">Cell membrane</keyword>
<evidence type="ECO:0000313" key="12">
    <source>
        <dbReference type="Proteomes" id="UP000308430"/>
    </source>
</evidence>
<dbReference type="GO" id="GO:0009055">
    <property type="term" value="F:electron transfer activity"/>
    <property type="evidence" value="ECO:0007669"/>
    <property type="project" value="InterPro"/>
</dbReference>
<keyword evidence="4 8" id="KW-0677">Repeat</keyword>
<dbReference type="InterPro" id="IPR010208">
    <property type="entry name" value="Ion_transpt_RnfC/RsxC"/>
</dbReference>
<dbReference type="Proteomes" id="UP000308430">
    <property type="component" value="Unassembled WGS sequence"/>
</dbReference>
<dbReference type="Gene3D" id="3.30.70.20">
    <property type="match status" value="1"/>
</dbReference>
<sequence length="515" mass="53262">MGAPDTPLFVRLSRLLKRWGAHPEGHKYPAAGTEITAIPLPALLTLPLSQHVGAPARPVVAVGQRVLRGQLLAEAAATISAPIHAPTSGTVTGIAEVPVPHPSGLSGMAILLAPDGLDEAVEFHGADPFTLEPAEIARRVAAAGVVGLGGAAFPAAVKLSQGQRTPISTLIINGGECEPYLSCDDRLMRERAPAVVDGARIIRHTVGAGRVLIGVETNKPEAIAALREAAAGLEGIRVVPVPSRYPMGSAQQLISWLTGLEVPAEGRSADIGMLVHNVGTAVAIHRAIRFGEPFTKRVVTVTGGALRTPRNLEVCLGTPAAALVEFCGGLVDTPARLVIGGPMMGIAVNTLDLPIIKGTGGVLALSAAETGARREEGPCIRCTSCVGACPIGLLPLEMAARIRGGDLGASVDLGLKDCIGCGTCAFVCPSKIPLVQYFNHAKGELAARERSKLKQDAIRELAEARSARMEREAREKAEAAARRKAERERAKAEAAAKAAAAAAAAEKSASEENTA</sequence>
<dbReference type="EC" id="7.-.-.-" evidence="8"/>
<keyword evidence="1 8" id="KW-0813">Transport</keyword>
<organism evidence="11 12">
    <name type="scientific">Pseudothauera nasutitermitis</name>
    <dbReference type="NCBI Taxonomy" id="2565930"/>
    <lineage>
        <taxon>Bacteria</taxon>
        <taxon>Pseudomonadati</taxon>
        <taxon>Pseudomonadota</taxon>
        <taxon>Betaproteobacteria</taxon>
        <taxon>Rhodocyclales</taxon>
        <taxon>Zoogloeaceae</taxon>
        <taxon>Pseudothauera</taxon>
    </lineage>
</organism>
<keyword evidence="8" id="KW-0472">Membrane</keyword>
<keyword evidence="5 8" id="KW-0249">Electron transport</keyword>
<dbReference type="PROSITE" id="PS00198">
    <property type="entry name" value="4FE4S_FER_1"/>
    <property type="match status" value="1"/>
</dbReference>
<dbReference type="Pfam" id="PF12838">
    <property type="entry name" value="Fer4_7"/>
    <property type="match status" value="1"/>
</dbReference>
<dbReference type="HAMAP" id="MF_00461">
    <property type="entry name" value="RsxC_RnfC"/>
    <property type="match status" value="1"/>
</dbReference>
<evidence type="ECO:0000256" key="9">
    <source>
        <dbReference type="SAM" id="MobiDB-lite"/>
    </source>
</evidence>
<dbReference type="NCBIfam" id="NF003454">
    <property type="entry name" value="PRK05035.1"/>
    <property type="match status" value="1"/>
</dbReference>
<comment type="similarity">
    <text evidence="8">Belongs to the 4Fe4S bacterial-type ferredoxin family. RnfC subfamily.</text>
</comment>
<evidence type="ECO:0000256" key="7">
    <source>
        <dbReference type="ARBA" id="ARBA00023014"/>
    </source>
</evidence>
<dbReference type="InterPro" id="IPR017896">
    <property type="entry name" value="4Fe4S_Fe-S-bd"/>
</dbReference>
<evidence type="ECO:0000256" key="5">
    <source>
        <dbReference type="ARBA" id="ARBA00022982"/>
    </source>
</evidence>
<evidence type="ECO:0000256" key="3">
    <source>
        <dbReference type="ARBA" id="ARBA00022723"/>
    </source>
</evidence>
<evidence type="ECO:0000259" key="10">
    <source>
        <dbReference type="PROSITE" id="PS51379"/>
    </source>
</evidence>
<dbReference type="Gene3D" id="3.40.50.11540">
    <property type="entry name" value="NADH-ubiquinone oxidoreductase 51kDa subunit"/>
    <property type="match status" value="1"/>
</dbReference>
<comment type="function">
    <text evidence="8">Part of a membrane-bound complex that couples electron transfer with translocation of ions across the membrane.</text>
</comment>
<feature type="binding site" evidence="8">
    <location>
        <position position="421"/>
    </location>
    <ligand>
        <name>[4Fe-4S] cluster</name>
        <dbReference type="ChEBI" id="CHEBI:49883"/>
        <label>2</label>
    </ligand>
</feature>
<feature type="binding site" evidence="8">
    <location>
        <position position="424"/>
    </location>
    <ligand>
        <name>[4Fe-4S] cluster</name>
        <dbReference type="ChEBI" id="CHEBI:49883"/>
        <label>2</label>
    </ligand>
</feature>
<dbReference type="OrthoDB" id="9767754at2"/>
<accession>A0A4V3WBU4</accession>
<dbReference type="InterPro" id="IPR037225">
    <property type="entry name" value="Nuo51_FMN-bd_sf"/>
</dbReference>
<proteinExistence type="inferred from homology"/>
<dbReference type="GO" id="GO:0051539">
    <property type="term" value="F:4 iron, 4 sulfur cluster binding"/>
    <property type="evidence" value="ECO:0007669"/>
    <property type="project" value="UniProtKB-KW"/>
</dbReference>
<dbReference type="GO" id="GO:0022900">
    <property type="term" value="P:electron transport chain"/>
    <property type="evidence" value="ECO:0007669"/>
    <property type="project" value="UniProtKB-UniRule"/>
</dbReference>
<dbReference type="PROSITE" id="PS51379">
    <property type="entry name" value="4FE4S_FER_2"/>
    <property type="match status" value="2"/>
</dbReference>
<feature type="region of interest" description="Disordered" evidence="9">
    <location>
        <begin position="465"/>
        <end position="493"/>
    </location>
</feature>
<keyword evidence="8" id="KW-1278">Translocase</keyword>
<feature type="domain" description="4Fe-4S ferredoxin-type" evidence="10">
    <location>
        <begin position="370"/>
        <end position="399"/>
    </location>
</feature>
<evidence type="ECO:0000256" key="2">
    <source>
        <dbReference type="ARBA" id="ARBA00022485"/>
    </source>
</evidence>
<keyword evidence="2 8" id="KW-0004">4Fe-4S</keyword>
<comment type="cofactor">
    <cofactor evidence="8">
        <name>[4Fe-4S] cluster</name>
        <dbReference type="ChEBI" id="CHEBI:49883"/>
    </cofactor>
    <text evidence="8">Binds 2 [4Fe-4S] clusters per subunit.</text>
</comment>
<dbReference type="Pfam" id="PF13375">
    <property type="entry name" value="RnfC_N"/>
    <property type="match status" value="1"/>
</dbReference>
<dbReference type="PANTHER" id="PTHR43034">
    <property type="entry name" value="ION-TRANSLOCATING OXIDOREDUCTASE COMPLEX SUBUNIT C"/>
    <property type="match status" value="1"/>
</dbReference>
<dbReference type="Pfam" id="PF10531">
    <property type="entry name" value="SLBB"/>
    <property type="match status" value="1"/>
</dbReference>
<keyword evidence="6 8" id="KW-0408">Iron</keyword>
<comment type="subcellular location">
    <subcellularLocation>
        <location evidence="8">Cell inner membrane</location>
        <topology evidence="8">Peripheral membrane protein</topology>
    </subcellularLocation>
</comment>
<keyword evidence="7 8" id="KW-0411">Iron-sulfur</keyword>
<keyword evidence="3 8" id="KW-0479">Metal-binding</keyword>
<name>A0A4V3WBU4_9RHOO</name>
<dbReference type="GO" id="GO:0005886">
    <property type="term" value="C:plasma membrane"/>
    <property type="evidence" value="ECO:0007669"/>
    <property type="project" value="UniProtKB-SubCell"/>
</dbReference>
<keyword evidence="12" id="KW-1185">Reference proteome</keyword>
<dbReference type="EMBL" id="SSOC01000004">
    <property type="protein sequence ID" value="THF64599.1"/>
    <property type="molecule type" value="Genomic_DNA"/>
</dbReference>
<dbReference type="PANTHER" id="PTHR43034:SF2">
    <property type="entry name" value="ION-TRANSLOCATING OXIDOREDUCTASE COMPLEX SUBUNIT C"/>
    <property type="match status" value="1"/>
</dbReference>
<evidence type="ECO:0000256" key="6">
    <source>
        <dbReference type="ARBA" id="ARBA00023004"/>
    </source>
</evidence>
<dbReference type="GO" id="GO:0046872">
    <property type="term" value="F:metal ion binding"/>
    <property type="evidence" value="ECO:0007669"/>
    <property type="project" value="UniProtKB-KW"/>
</dbReference>
<feature type="binding site" evidence="8">
    <location>
        <position position="418"/>
    </location>
    <ligand>
        <name>[4Fe-4S] cluster</name>
        <dbReference type="ChEBI" id="CHEBI:49883"/>
        <label>2</label>
    </ligand>
</feature>
<reference evidence="11 12" key="1">
    <citation type="submission" date="2019-04" db="EMBL/GenBank/DDBJ databases">
        <title>Azoarcus nasutitermitis sp. nov. isolated from termite nest.</title>
        <authorList>
            <person name="Lin S.-Y."/>
            <person name="Hameed A."/>
            <person name="Hsu Y.-H."/>
            <person name="Young C.-C."/>
        </authorList>
    </citation>
    <scope>NUCLEOTIDE SEQUENCE [LARGE SCALE GENOMIC DNA]</scope>
    <source>
        <strain evidence="11 12">CC-YHH838</strain>
    </source>
</reference>
<keyword evidence="8" id="KW-0997">Cell inner membrane</keyword>
<protein>
    <recommendedName>
        <fullName evidence="8">Ion-translocating oxidoreductase complex subunit C</fullName>
        <ecNumber evidence="8">7.-.-.-</ecNumber>
    </recommendedName>
    <alternativeName>
        <fullName evidence="8">Rnf electron transport complex subunit C</fullName>
    </alternativeName>
</protein>
<gene>
    <name evidence="11" type="primary">rsxC</name>
    <name evidence="8" type="synonym">rnfC</name>
    <name evidence="11" type="ORF">E6C76_11085</name>
</gene>
<dbReference type="RefSeq" id="WP_136348318.1">
    <property type="nucleotide sequence ID" value="NZ_SSOC01000004.1"/>
</dbReference>
<dbReference type="Pfam" id="PF01512">
    <property type="entry name" value="Complex1_51K"/>
    <property type="match status" value="1"/>
</dbReference>
<feature type="binding site" evidence="8">
    <location>
        <position position="385"/>
    </location>
    <ligand>
        <name>[4Fe-4S] cluster</name>
        <dbReference type="ChEBI" id="CHEBI:49883"/>
        <label>1</label>
    </ligand>
</feature>
<dbReference type="InterPro" id="IPR011538">
    <property type="entry name" value="Nuo51_FMN-bd"/>
</dbReference>
<feature type="binding site" evidence="8">
    <location>
        <position position="379"/>
    </location>
    <ligand>
        <name>[4Fe-4S] cluster</name>
        <dbReference type="ChEBI" id="CHEBI:49883"/>
        <label>1</label>
    </ligand>
</feature>
<comment type="caution">
    <text evidence="11">The sequence shown here is derived from an EMBL/GenBank/DDBJ whole genome shotgun (WGS) entry which is preliminary data.</text>
</comment>